<dbReference type="GO" id="GO:0006935">
    <property type="term" value="P:chemotaxis"/>
    <property type="evidence" value="ECO:0007669"/>
    <property type="project" value="UniProtKB-KW"/>
</dbReference>
<comment type="subcellular location">
    <subcellularLocation>
        <location evidence="1">Cell membrane</location>
        <topology evidence="1">Single-pass membrane protein</topology>
    </subcellularLocation>
</comment>
<reference evidence="8" key="1">
    <citation type="journal article" date="2015" name="Nature">
        <title>Complex archaea that bridge the gap between prokaryotes and eukaryotes.</title>
        <authorList>
            <person name="Spang A."/>
            <person name="Saw J.H."/>
            <person name="Jorgensen S.L."/>
            <person name="Zaremba-Niedzwiedzka K."/>
            <person name="Martijn J."/>
            <person name="Lind A.E."/>
            <person name="van Eijk R."/>
            <person name="Schleper C."/>
            <person name="Guy L."/>
            <person name="Ettema T.J."/>
        </authorList>
    </citation>
    <scope>NUCLEOTIDE SEQUENCE</scope>
</reference>
<keyword evidence="7" id="KW-0472">Membrane</keyword>
<organism evidence="8">
    <name type="scientific">marine sediment metagenome</name>
    <dbReference type="NCBI Taxonomy" id="412755"/>
    <lineage>
        <taxon>unclassified sequences</taxon>
        <taxon>metagenomes</taxon>
        <taxon>ecological metagenomes</taxon>
    </lineage>
</organism>
<gene>
    <name evidence="8" type="ORF">LCGC14_1686690</name>
</gene>
<dbReference type="GO" id="GO:0071973">
    <property type="term" value="P:bacterial-type flagellum-dependent cell motility"/>
    <property type="evidence" value="ECO:0007669"/>
    <property type="project" value="InterPro"/>
</dbReference>
<dbReference type="EMBL" id="LAZR01014693">
    <property type="protein sequence ID" value="KKM16358.1"/>
    <property type="molecule type" value="Genomic_DNA"/>
</dbReference>
<keyword evidence="5" id="KW-0283">Flagellar rotation</keyword>
<evidence type="ECO:0000256" key="6">
    <source>
        <dbReference type="ARBA" id="ARBA00022989"/>
    </source>
</evidence>
<proteinExistence type="predicted"/>
<evidence type="ECO:0000256" key="1">
    <source>
        <dbReference type="ARBA" id="ARBA00004162"/>
    </source>
</evidence>
<dbReference type="AlphaFoldDB" id="A0A0F9K2K4"/>
<protein>
    <recommendedName>
        <fullName evidence="9">Flagellar protein FliL</fullName>
    </recommendedName>
</protein>
<dbReference type="InterPro" id="IPR005503">
    <property type="entry name" value="FliL"/>
</dbReference>
<dbReference type="GO" id="GO:0005886">
    <property type="term" value="C:plasma membrane"/>
    <property type="evidence" value="ECO:0007669"/>
    <property type="project" value="UniProtKB-SubCell"/>
</dbReference>
<dbReference type="Pfam" id="PF03748">
    <property type="entry name" value="FliL"/>
    <property type="match status" value="1"/>
</dbReference>
<keyword evidence="2" id="KW-1003">Cell membrane</keyword>
<evidence type="ECO:0008006" key="9">
    <source>
        <dbReference type="Google" id="ProtNLM"/>
    </source>
</evidence>
<evidence type="ECO:0000256" key="2">
    <source>
        <dbReference type="ARBA" id="ARBA00022475"/>
    </source>
</evidence>
<name>A0A0F9K2K4_9ZZZZ</name>
<dbReference type="GO" id="GO:0009425">
    <property type="term" value="C:bacterial-type flagellum basal body"/>
    <property type="evidence" value="ECO:0007669"/>
    <property type="project" value="InterPro"/>
</dbReference>
<sequence length="51" mass="6020">ILSKEPEEKIKSLTGREEIRAKCAEKLKSLLKEETGQEIIREVLFTKYLYH</sequence>
<keyword evidence="4" id="KW-0812">Transmembrane</keyword>
<evidence type="ECO:0000256" key="5">
    <source>
        <dbReference type="ARBA" id="ARBA00022779"/>
    </source>
</evidence>
<comment type="caution">
    <text evidence="8">The sequence shown here is derived from an EMBL/GenBank/DDBJ whole genome shotgun (WGS) entry which is preliminary data.</text>
</comment>
<accession>A0A0F9K2K4</accession>
<feature type="non-terminal residue" evidence="8">
    <location>
        <position position="1"/>
    </location>
</feature>
<keyword evidence="3" id="KW-0145">Chemotaxis</keyword>
<keyword evidence="6" id="KW-1133">Transmembrane helix</keyword>
<evidence type="ECO:0000313" key="8">
    <source>
        <dbReference type="EMBL" id="KKM16358.1"/>
    </source>
</evidence>
<evidence type="ECO:0000256" key="7">
    <source>
        <dbReference type="ARBA" id="ARBA00023136"/>
    </source>
</evidence>
<evidence type="ECO:0000256" key="3">
    <source>
        <dbReference type="ARBA" id="ARBA00022500"/>
    </source>
</evidence>
<evidence type="ECO:0000256" key="4">
    <source>
        <dbReference type="ARBA" id="ARBA00022692"/>
    </source>
</evidence>